<accession>A0A3B0XBP5</accession>
<dbReference type="FunFam" id="3.40.50.300:FF:000006">
    <property type="entry name" value="DNA-binding transcriptional regulator NtrC"/>
    <property type="match status" value="1"/>
</dbReference>
<protein>
    <submittedName>
        <fullName evidence="8">Response regulatory protein</fullName>
    </submittedName>
</protein>
<dbReference type="SMART" id="SM00382">
    <property type="entry name" value="AAA"/>
    <property type="match status" value="1"/>
</dbReference>
<dbReference type="SUPFAM" id="SSF52540">
    <property type="entry name" value="P-loop containing nucleoside triphosphate hydrolases"/>
    <property type="match status" value="1"/>
</dbReference>
<dbReference type="PANTHER" id="PTHR32071:SF113">
    <property type="entry name" value="ALGINATE BIOSYNTHESIS TRANSCRIPTIONAL REGULATORY PROTEIN ALGB"/>
    <property type="match status" value="1"/>
</dbReference>
<dbReference type="Pfam" id="PF00072">
    <property type="entry name" value="Response_reg"/>
    <property type="match status" value="1"/>
</dbReference>
<dbReference type="InterPro" id="IPR001789">
    <property type="entry name" value="Sig_transdc_resp-reg_receiver"/>
</dbReference>
<dbReference type="InterPro" id="IPR009057">
    <property type="entry name" value="Homeodomain-like_sf"/>
</dbReference>
<dbReference type="InterPro" id="IPR058031">
    <property type="entry name" value="AAA_lid_NorR"/>
</dbReference>
<dbReference type="NCBIfam" id="TIGR02915">
    <property type="entry name" value="PEP_resp_reg"/>
    <property type="match status" value="1"/>
</dbReference>
<dbReference type="PRINTS" id="PR01590">
    <property type="entry name" value="HTHFIS"/>
</dbReference>
<reference evidence="8" key="1">
    <citation type="submission" date="2018-06" db="EMBL/GenBank/DDBJ databases">
        <authorList>
            <person name="Zhirakovskaya E."/>
        </authorList>
    </citation>
    <scope>NUCLEOTIDE SEQUENCE</scope>
</reference>
<dbReference type="Pfam" id="PF02954">
    <property type="entry name" value="HTH_8"/>
    <property type="match status" value="1"/>
</dbReference>
<organism evidence="8">
    <name type="scientific">hydrothermal vent metagenome</name>
    <dbReference type="NCBI Taxonomy" id="652676"/>
    <lineage>
        <taxon>unclassified sequences</taxon>
        <taxon>metagenomes</taxon>
        <taxon>ecological metagenomes</taxon>
    </lineage>
</organism>
<dbReference type="PROSITE" id="PS50110">
    <property type="entry name" value="RESPONSE_REGULATORY"/>
    <property type="match status" value="1"/>
</dbReference>
<dbReference type="PROSITE" id="PS00676">
    <property type="entry name" value="SIGMA54_INTERACT_2"/>
    <property type="match status" value="1"/>
</dbReference>
<dbReference type="InterPro" id="IPR025943">
    <property type="entry name" value="Sigma_54_int_dom_ATP-bd_2"/>
</dbReference>
<dbReference type="PROSITE" id="PS00688">
    <property type="entry name" value="SIGMA54_INTERACT_3"/>
    <property type="match status" value="1"/>
</dbReference>
<keyword evidence="5" id="KW-0804">Transcription</keyword>
<evidence type="ECO:0000313" key="8">
    <source>
        <dbReference type="EMBL" id="VAW65675.1"/>
    </source>
</evidence>
<dbReference type="InterPro" id="IPR002197">
    <property type="entry name" value="HTH_Fis"/>
</dbReference>
<gene>
    <name evidence="8" type="ORF">MNBD_GAMMA09-3255</name>
</gene>
<evidence type="ECO:0000256" key="5">
    <source>
        <dbReference type="ARBA" id="ARBA00023163"/>
    </source>
</evidence>
<dbReference type="GO" id="GO:0006355">
    <property type="term" value="P:regulation of DNA-templated transcription"/>
    <property type="evidence" value="ECO:0007669"/>
    <property type="project" value="InterPro"/>
</dbReference>
<dbReference type="SMART" id="SM00448">
    <property type="entry name" value="REC"/>
    <property type="match status" value="1"/>
</dbReference>
<dbReference type="InterPro" id="IPR002078">
    <property type="entry name" value="Sigma_54_int"/>
</dbReference>
<dbReference type="SUPFAM" id="SSF46689">
    <property type="entry name" value="Homeodomain-like"/>
    <property type="match status" value="1"/>
</dbReference>
<dbReference type="PANTHER" id="PTHR32071">
    <property type="entry name" value="TRANSCRIPTIONAL REGULATORY PROTEIN"/>
    <property type="match status" value="1"/>
</dbReference>
<keyword evidence="2" id="KW-0067">ATP-binding</keyword>
<evidence type="ECO:0000256" key="3">
    <source>
        <dbReference type="ARBA" id="ARBA00023015"/>
    </source>
</evidence>
<dbReference type="Pfam" id="PF25601">
    <property type="entry name" value="AAA_lid_14"/>
    <property type="match status" value="1"/>
</dbReference>
<dbReference type="GO" id="GO:0000160">
    <property type="term" value="P:phosphorelay signal transduction system"/>
    <property type="evidence" value="ECO:0007669"/>
    <property type="project" value="InterPro"/>
</dbReference>
<dbReference type="Gene3D" id="3.40.50.2300">
    <property type="match status" value="1"/>
</dbReference>
<dbReference type="Gene3D" id="1.10.8.60">
    <property type="match status" value="1"/>
</dbReference>
<feature type="domain" description="Sigma-54 factor interaction" evidence="6">
    <location>
        <begin position="147"/>
        <end position="376"/>
    </location>
</feature>
<feature type="domain" description="Response regulatory" evidence="7">
    <location>
        <begin position="6"/>
        <end position="123"/>
    </location>
</feature>
<dbReference type="InterPro" id="IPR025944">
    <property type="entry name" value="Sigma_54_int_dom_CS"/>
</dbReference>
<sequence>MENSKKILIVEDDPGLQKQMKWSFEDFEVFIAGDRKEALKLLAKEHPPVVTVDLGLPPDPSGFTEGLATVEEILARAPFTKVIVVSGNDDRANAVQAVASGAYDFYQKPIDAELLNQIVTRAHHVYELEEENRRLIMAQINTPMEGMVASSPQMQTVCQRVEKVAPSDATVLLLGDSGTGKEVCARALHSKNPSINGRFVAINCAAIPDNLLESELFGYEKGAFTGATKTTPGKIEYAEGGTLFLDEMGDLPMPLQAKLLRFLQERVVERIGGREEIAVNVRVICATHQDLEDKISKQEFREDLYYRINEIPIKIPPLKEREGDALLLARTFFDQMNADQGKKLKGFTKEALKAIEAHDWPGNVRELKNRVKRAVIMADGKQLSADDLELKSVSESNATNSFNLREVREAAERIIIKKALSHTNGKVSPAAELLGVSRPTLYDLMQKLSINV</sequence>
<dbReference type="GO" id="GO:0005524">
    <property type="term" value="F:ATP binding"/>
    <property type="evidence" value="ECO:0007669"/>
    <property type="project" value="UniProtKB-KW"/>
</dbReference>
<dbReference type="SUPFAM" id="SSF52172">
    <property type="entry name" value="CheY-like"/>
    <property type="match status" value="1"/>
</dbReference>
<name>A0A3B0XBP5_9ZZZZ</name>
<dbReference type="GO" id="GO:0043565">
    <property type="term" value="F:sequence-specific DNA binding"/>
    <property type="evidence" value="ECO:0007669"/>
    <property type="project" value="InterPro"/>
</dbReference>
<dbReference type="InterPro" id="IPR014264">
    <property type="entry name" value="PEP-CTERM_resp_reg"/>
</dbReference>
<evidence type="ECO:0000256" key="1">
    <source>
        <dbReference type="ARBA" id="ARBA00022741"/>
    </source>
</evidence>
<keyword evidence="3" id="KW-0805">Transcription regulation</keyword>
<evidence type="ECO:0000259" key="6">
    <source>
        <dbReference type="PROSITE" id="PS50045"/>
    </source>
</evidence>
<dbReference type="AlphaFoldDB" id="A0A3B0XBP5"/>
<evidence type="ECO:0000256" key="2">
    <source>
        <dbReference type="ARBA" id="ARBA00022840"/>
    </source>
</evidence>
<dbReference type="InterPro" id="IPR011006">
    <property type="entry name" value="CheY-like_superfamily"/>
</dbReference>
<evidence type="ECO:0000256" key="4">
    <source>
        <dbReference type="ARBA" id="ARBA00023125"/>
    </source>
</evidence>
<evidence type="ECO:0000259" key="7">
    <source>
        <dbReference type="PROSITE" id="PS50110"/>
    </source>
</evidence>
<dbReference type="EMBL" id="UOFI01000069">
    <property type="protein sequence ID" value="VAW65675.1"/>
    <property type="molecule type" value="Genomic_DNA"/>
</dbReference>
<dbReference type="Gene3D" id="3.40.50.300">
    <property type="entry name" value="P-loop containing nucleotide triphosphate hydrolases"/>
    <property type="match status" value="1"/>
</dbReference>
<keyword evidence="1" id="KW-0547">Nucleotide-binding</keyword>
<dbReference type="InterPro" id="IPR027417">
    <property type="entry name" value="P-loop_NTPase"/>
</dbReference>
<dbReference type="PROSITE" id="PS50045">
    <property type="entry name" value="SIGMA54_INTERACT_4"/>
    <property type="match status" value="1"/>
</dbReference>
<dbReference type="InterPro" id="IPR003593">
    <property type="entry name" value="AAA+_ATPase"/>
</dbReference>
<dbReference type="Pfam" id="PF00158">
    <property type="entry name" value="Sigma54_activat"/>
    <property type="match status" value="1"/>
</dbReference>
<proteinExistence type="predicted"/>
<dbReference type="CDD" id="cd00009">
    <property type="entry name" value="AAA"/>
    <property type="match status" value="1"/>
</dbReference>
<keyword evidence="4" id="KW-0238">DNA-binding</keyword>
<dbReference type="Gene3D" id="1.10.10.60">
    <property type="entry name" value="Homeodomain-like"/>
    <property type="match status" value="1"/>
</dbReference>